<dbReference type="STRING" id="80966.ENSAPOP00000016251"/>
<dbReference type="Ensembl" id="ENSAPOT00000025181.1">
    <property type="protein sequence ID" value="ENSAPOP00000016251.1"/>
    <property type="gene ID" value="ENSAPOG00000019353.1"/>
</dbReference>
<dbReference type="InParanoid" id="A0A3Q1FEG1"/>
<feature type="signal peptide" evidence="13">
    <location>
        <begin position="1"/>
        <end position="19"/>
    </location>
</feature>
<evidence type="ECO:0000256" key="6">
    <source>
        <dbReference type="ARBA" id="ARBA00023054"/>
    </source>
</evidence>
<dbReference type="FunFam" id="1.10.20.10:FF:000048">
    <property type="entry name" value="Chromatin accessibility complex subunit 1"/>
    <property type="match status" value="1"/>
</dbReference>
<dbReference type="InterPro" id="IPR009072">
    <property type="entry name" value="Histone-fold"/>
</dbReference>
<evidence type="ECO:0000256" key="1">
    <source>
        <dbReference type="ARBA" id="ARBA00004123"/>
    </source>
</evidence>
<reference evidence="15" key="2">
    <citation type="submission" date="2025-09" db="UniProtKB">
        <authorList>
            <consortium name="Ensembl"/>
        </authorList>
    </citation>
    <scope>IDENTIFICATION</scope>
</reference>
<evidence type="ECO:0000256" key="4">
    <source>
        <dbReference type="ARBA" id="ARBA00022695"/>
    </source>
</evidence>
<dbReference type="GO" id="GO:0003677">
    <property type="term" value="F:DNA binding"/>
    <property type="evidence" value="ECO:0007669"/>
    <property type="project" value="UniProtKB-KW"/>
</dbReference>
<dbReference type="Pfam" id="PF00808">
    <property type="entry name" value="CBFD_NFYB_HMF"/>
    <property type="match status" value="1"/>
</dbReference>
<dbReference type="Proteomes" id="UP000257200">
    <property type="component" value="Unplaced"/>
</dbReference>
<dbReference type="AlphaFoldDB" id="A0A3Q1FEG1"/>
<dbReference type="SUPFAM" id="SSF47113">
    <property type="entry name" value="Histone-fold"/>
    <property type="match status" value="1"/>
</dbReference>
<dbReference type="GeneTree" id="ENSGT00940000166127"/>
<dbReference type="InterPro" id="IPR050568">
    <property type="entry name" value="Transcr_DNA_Rep_Reg"/>
</dbReference>
<dbReference type="InterPro" id="IPR003958">
    <property type="entry name" value="CBFA_NFYB_domain"/>
</dbReference>
<dbReference type="GO" id="GO:0008623">
    <property type="term" value="C:CHRAC"/>
    <property type="evidence" value="ECO:0007669"/>
    <property type="project" value="TreeGrafter"/>
</dbReference>
<keyword evidence="8" id="KW-0539">Nucleus</keyword>
<evidence type="ECO:0000313" key="15">
    <source>
        <dbReference type="Ensembl" id="ENSAPOP00000016251.1"/>
    </source>
</evidence>
<name>A0A3Q1FEG1_9TELE</name>
<evidence type="ECO:0000313" key="16">
    <source>
        <dbReference type="Proteomes" id="UP000257200"/>
    </source>
</evidence>
<evidence type="ECO:0000256" key="3">
    <source>
        <dbReference type="ARBA" id="ARBA00022679"/>
    </source>
</evidence>
<evidence type="ECO:0000259" key="14">
    <source>
        <dbReference type="Pfam" id="PF00808"/>
    </source>
</evidence>
<keyword evidence="3" id="KW-0808">Transferase</keyword>
<dbReference type="GO" id="GO:0016779">
    <property type="term" value="F:nucleotidyltransferase activity"/>
    <property type="evidence" value="ECO:0007669"/>
    <property type="project" value="UniProtKB-KW"/>
</dbReference>
<evidence type="ECO:0000256" key="7">
    <source>
        <dbReference type="ARBA" id="ARBA00023125"/>
    </source>
</evidence>
<keyword evidence="2" id="KW-0597">Phosphoprotein</keyword>
<evidence type="ECO:0000256" key="9">
    <source>
        <dbReference type="ARBA" id="ARBA00059032"/>
    </source>
</evidence>
<evidence type="ECO:0000256" key="5">
    <source>
        <dbReference type="ARBA" id="ARBA00022990"/>
    </source>
</evidence>
<keyword evidence="6" id="KW-0175">Coiled coil</keyword>
<evidence type="ECO:0000256" key="8">
    <source>
        <dbReference type="ARBA" id="ARBA00023242"/>
    </source>
</evidence>
<proteinExistence type="predicted"/>
<dbReference type="GO" id="GO:0006338">
    <property type="term" value="P:chromatin remodeling"/>
    <property type="evidence" value="ECO:0007669"/>
    <property type="project" value="TreeGrafter"/>
</dbReference>
<dbReference type="Gene3D" id="1.10.20.10">
    <property type="entry name" value="Histone, subunit A"/>
    <property type="match status" value="1"/>
</dbReference>
<feature type="domain" description="Transcription factor CBF/NF-Y/archaeal histone" evidence="14">
    <location>
        <begin position="102"/>
        <end position="142"/>
    </location>
</feature>
<keyword evidence="16" id="KW-1185">Reference proteome</keyword>
<dbReference type="PANTHER" id="PTHR10252">
    <property type="entry name" value="HISTONE-LIKE TRANSCRIPTION FACTOR CCAAT-RELATED"/>
    <property type="match status" value="1"/>
</dbReference>
<dbReference type="GO" id="GO:0046982">
    <property type="term" value="F:protein heterodimerization activity"/>
    <property type="evidence" value="ECO:0007669"/>
    <property type="project" value="InterPro"/>
</dbReference>
<keyword evidence="7" id="KW-0238">DNA-binding</keyword>
<accession>A0A3Q1FEG1</accession>
<dbReference type="PANTHER" id="PTHR10252:SF54">
    <property type="entry name" value="CHROMATIN ACCESSIBILITY COMPLEX PROTEIN 1"/>
    <property type="match status" value="1"/>
</dbReference>
<evidence type="ECO:0000256" key="12">
    <source>
        <dbReference type="ARBA" id="ARBA00083235"/>
    </source>
</evidence>
<comment type="subunit">
    <text evidence="10">Heterodimer with POLE3; binds to DNA. Component of the CHRAC ISWI chromatin remodeling complex at least composed of SMARCA5/SNF2H, BAZ1A/ACF1, CHRAC1 and POLE3; the complex preferentially binds DNA through the CHRAC1-POLE3 heterodimer and possesses ATP-dependent nucleosome-remodeling activity. Within the complex, the heterodimer with POLE3 interacts with SMARCA5/SNF2H; the interaction is direct and enhances nucleosome sliding activity by the SMARCA5/SNF2H and BAZ1A/ACF1 interaction. Within the complex, the heterodimer with POLE3 interacts with BAZ1A/ACF1; the interactions are direct.</text>
</comment>
<evidence type="ECO:0000256" key="13">
    <source>
        <dbReference type="SAM" id="SignalP"/>
    </source>
</evidence>
<evidence type="ECO:0000256" key="11">
    <source>
        <dbReference type="ARBA" id="ARBA00071805"/>
    </source>
</evidence>
<comment type="function">
    <text evidence="9">Forms a complex with DNA polymerase epsilon subunit POLE3 and binds naked DNA, which is then incorporated into chromatin, aided by the nucleosome remodeling activity of ISWI/SNF2H and ACF1. Does not enhance nucleosome sliding activity of the ACF-5 ISWI chromatin remodeling complex.</text>
</comment>
<keyword evidence="4" id="KW-0548">Nucleotidyltransferase</keyword>
<evidence type="ECO:0000256" key="10">
    <source>
        <dbReference type="ARBA" id="ARBA00062516"/>
    </source>
</evidence>
<sequence length="201" mass="23100">MFFGFFCRIFLIVFQTRNSLVPVNEDNRRVNRVFRLRLLLSGRCRCCSEKAAKRRQHEEEETASPFKTVLEVPTVWRCVLMKMSQNTPDKDDQTSSTKKNISLPISRVRLIMKSSPDVSSINQDALFLTTKATELFVQHLALSSFNNGSGKETNSLSYSDLASTAEETETFHFLTDILPKKILARDYLKSLEQMQEEEGDF</sequence>
<reference evidence="15" key="1">
    <citation type="submission" date="2025-08" db="UniProtKB">
        <authorList>
            <consortium name="Ensembl"/>
        </authorList>
    </citation>
    <scope>IDENTIFICATION</scope>
</reference>
<dbReference type="GO" id="GO:0006261">
    <property type="term" value="P:DNA-templated DNA replication"/>
    <property type="evidence" value="ECO:0007669"/>
    <property type="project" value="TreeGrafter"/>
</dbReference>
<feature type="chain" id="PRO_5018595696" description="Chromatin accessibility complex protein 1" evidence="13">
    <location>
        <begin position="20"/>
        <end position="201"/>
    </location>
</feature>
<keyword evidence="5" id="KW-0007">Acetylation</keyword>
<protein>
    <recommendedName>
        <fullName evidence="11">Chromatin accessibility complex protein 1</fullName>
    </recommendedName>
    <alternativeName>
        <fullName evidence="12">DNA polymerase epsilon subunit p15</fullName>
    </alternativeName>
</protein>
<dbReference type="CDD" id="cd22924">
    <property type="entry name" value="HFD_CHRAC1-like"/>
    <property type="match status" value="1"/>
</dbReference>
<organism evidence="15 16">
    <name type="scientific">Acanthochromis polyacanthus</name>
    <name type="common">spiny chromis</name>
    <dbReference type="NCBI Taxonomy" id="80966"/>
    <lineage>
        <taxon>Eukaryota</taxon>
        <taxon>Metazoa</taxon>
        <taxon>Chordata</taxon>
        <taxon>Craniata</taxon>
        <taxon>Vertebrata</taxon>
        <taxon>Euteleostomi</taxon>
        <taxon>Actinopterygii</taxon>
        <taxon>Neopterygii</taxon>
        <taxon>Teleostei</taxon>
        <taxon>Neoteleostei</taxon>
        <taxon>Acanthomorphata</taxon>
        <taxon>Ovalentaria</taxon>
        <taxon>Pomacentridae</taxon>
        <taxon>Acanthochromis</taxon>
    </lineage>
</organism>
<comment type="subcellular location">
    <subcellularLocation>
        <location evidence="1">Nucleus</location>
    </subcellularLocation>
</comment>
<evidence type="ECO:0000256" key="2">
    <source>
        <dbReference type="ARBA" id="ARBA00022553"/>
    </source>
</evidence>
<keyword evidence="13" id="KW-0732">Signal</keyword>